<protein>
    <submittedName>
        <fullName evidence="2">Unannotated protein</fullName>
    </submittedName>
</protein>
<feature type="domain" description="DUF4268" evidence="1">
    <location>
        <begin position="183"/>
        <end position="317"/>
    </location>
</feature>
<reference evidence="2" key="1">
    <citation type="submission" date="2020-05" db="EMBL/GenBank/DDBJ databases">
        <authorList>
            <person name="Chiriac C."/>
            <person name="Salcher M."/>
            <person name="Ghai R."/>
            <person name="Kavagutti S V."/>
        </authorList>
    </citation>
    <scope>NUCLEOTIDE SEQUENCE</scope>
</reference>
<dbReference type="EMBL" id="CAFAAL010000303">
    <property type="protein sequence ID" value="CAB4824144.1"/>
    <property type="molecule type" value="Genomic_DNA"/>
</dbReference>
<evidence type="ECO:0000313" key="3">
    <source>
        <dbReference type="EMBL" id="CAB4940163.1"/>
    </source>
</evidence>
<evidence type="ECO:0000313" key="2">
    <source>
        <dbReference type="EMBL" id="CAB4824144.1"/>
    </source>
</evidence>
<proteinExistence type="predicted"/>
<dbReference type="Gene3D" id="3.40.1350.10">
    <property type="match status" value="1"/>
</dbReference>
<sequence length="333" mass="37818">MTNESSEPIVQRLSRMEFKPLREVWPDEARHFTPWLLENSEYLAESLGIDLELEVSEHAIGAFSLDLFGRDVTHECPLIVENQLESTDHRHLGQLLTYAAGTDAKTVVWISAKFRDEHRQALEYLNDLAGDNARFFGIEVQVAVIADSPPAPLLNLVVQPSDWRSQVSAQRSSAGLSNSKAAYQSFWGQYLDQVHEQHPGLTNVRSPQGANWMNLNFPRKGTYITSGFIRGGKLTCELYIDVRPALRNSAIFEALLRNQTELEAALGTKLLWDRMEGKQACRIRLEHDASIADEESWPSLIDWLMKWQVAFKQVFYPAVQSLDDSLWTDPEFG</sequence>
<gene>
    <name evidence="2" type="ORF">UFOPK3004_02009</name>
    <name evidence="3" type="ORF">UFOPK3785_00125</name>
</gene>
<dbReference type="InterPro" id="IPR011856">
    <property type="entry name" value="tRNA_endonuc-like_dom_sf"/>
</dbReference>
<dbReference type="GO" id="GO:0003676">
    <property type="term" value="F:nucleic acid binding"/>
    <property type="evidence" value="ECO:0007669"/>
    <property type="project" value="InterPro"/>
</dbReference>
<evidence type="ECO:0000259" key="1">
    <source>
        <dbReference type="Pfam" id="PF14088"/>
    </source>
</evidence>
<dbReference type="Pfam" id="PF14088">
    <property type="entry name" value="DUF4268"/>
    <property type="match status" value="1"/>
</dbReference>
<organism evidence="2">
    <name type="scientific">freshwater metagenome</name>
    <dbReference type="NCBI Taxonomy" id="449393"/>
    <lineage>
        <taxon>unclassified sequences</taxon>
        <taxon>metagenomes</taxon>
        <taxon>ecological metagenomes</taxon>
    </lineage>
</organism>
<accession>A0A6J6ZUF1</accession>
<dbReference type="InterPro" id="IPR025364">
    <property type="entry name" value="DUF4268"/>
</dbReference>
<name>A0A6J6ZUF1_9ZZZZ</name>
<dbReference type="AlphaFoldDB" id="A0A6J6ZUF1"/>
<dbReference type="EMBL" id="CAFBNJ010000003">
    <property type="protein sequence ID" value="CAB4940163.1"/>
    <property type="molecule type" value="Genomic_DNA"/>
</dbReference>